<dbReference type="InterPro" id="IPR029058">
    <property type="entry name" value="AB_hydrolase_fold"/>
</dbReference>
<keyword evidence="3" id="KW-1185">Reference proteome</keyword>
<dbReference type="EMBL" id="JAACJK010000168">
    <property type="protein sequence ID" value="KAF5320622.1"/>
    <property type="molecule type" value="Genomic_DNA"/>
</dbReference>
<name>A0A8H5F1Z6_9AGAR</name>
<protein>
    <submittedName>
        <fullName evidence="2">Uncharacterized protein</fullName>
    </submittedName>
</protein>
<dbReference type="AlphaFoldDB" id="A0A8H5F1Z6"/>
<feature type="transmembrane region" description="Helical" evidence="1">
    <location>
        <begin position="89"/>
        <end position="114"/>
    </location>
</feature>
<keyword evidence="1" id="KW-0472">Membrane</keyword>
<keyword evidence="1" id="KW-0812">Transmembrane</keyword>
<evidence type="ECO:0000313" key="2">
    <source>
        <dbReference type="EMBL" id="KAF5320622.1"/>
    </source>
</evidence>
<evidence type="ECO:0000256" key="1">
    <source>
        <dbReference type="SAM" id="Phobius"/>
    </source>
</evidence>
<sequence length="148" mass="15862">MYNYVEAALHAGHAILIYERLGTGKSNKPDGISKVQLATHIEIAAQLVRYLRIGKPGGSQFNRVVEVGHSFGSVTLFGLVGKYGNVLDAMVLTGFAPLGGFAFSAFAAVGWTIASAGDPKRFGSLSSSYMISEGVSNDQRSFFRYGNY</sequence>
<proteinExistence type="predicted"/>
<reference evidence="2 3" key="1">
    <citation type="journal article" date="2020" name="ISME J.">
        <title>Uncovering the hidden diversity of litter-decomposition mechanisms in mushroom-forming fungi.</title>
        <authorList>
            <person name="Floudas D."/>
            <person name="Bentzer J."/>
            <person name="Ahren D."/>
            <person name="Johansson T."/>
            <person name="Persson P."/>
            <person name="Tunlid A."/>
        </authorList>
    </citation>
    <scope>NUCLEOTIDE SEQUENCE [LARGE SCALE GENOMIC DNA]</scope>
    <source>
        <strain evidence="2 3">CBS 175.51</strain>
    </source>
</reference>
<organism evidence="2 3">
    <name type="scientific">Ephemerocybe angulata</name>
    <dbReference type="NCBI Taxonomy" id="980116"/>
    <lineage>
        <taxon>Eukaryota</taxon>
        <taxon>Fungi</taxon>
        <taxon>Dikarya</taxon>
        <taxon>Basidiomycota</taxon>
        <taxon>Agaricomycotina</taxon>
        <taxon>Agaricomycetes</taxon>
        <taxon>Agaricomycetidae</taxon>
        <taxon>Agaricales</taxon>
        <taxon>Agaricineae</taxon>
        <taxon>Psathyrellaceae</taxon>
        <taxon>Ephemerocybe</taxon>
    </lineage>
</organism>
<dbReference type="OrthoDB" id="1743579at2759"/>
<dbReference type="Gene3D" id="3.40.50.1820">
    <property type="entry name" value="alpha/beta hydrolase"/>
    <property type="match status" value="1"/>
</dbReference>
<dbReference type="Proteomes" id="UP000541558">
    <property type="component" value="Unassembled WGS sequence"/>
</dbReference>
<comment type="caution">
    <text evidence="2">The sequence shown here is derived from an EMBL/GenBank/DDBJ whole genome shotgun (WGS) entry which is preliminary data.</text>
</comment>
<accession>A0A8H5F1Z6</accession>
<evidence type="ECO:0000313" key="3">
    <source>
        <dbReference type="Proteomes" id="UP000541558"/>
    </source>
</evidence>
<gene>
    <name evidence="2" type="ORF">D9611_013738</name>
</gene>
<keyword evidence="1" id="KW-1133">Transmembrane helix</keyword>
<dbReference type="SUPFAM" id="SSF53474">
    <property type="entry name" value="alpha/beta-Hydrolases"/>
    <property type="match status" value="1"/>
</dbReference>